<proteinExistence type="predicted"/>
<keyword evidence="3" id="KW-0597">Phosphoprotein</keyword>
<dbReference type="GO" id="GO:0001669">
    <property type="term" value="C:acrosomal vesicle"/>
    <property type="evidence" value="ECO:0007669"/>
    <property type="project" value="UniProtKB-SubCell"/>
</dbReference>
<evidence type="ECO:0000256" key="7">
    <source>
        <dbReference type="ARBA" id="ARBA00033453"/>
    </source>
</evidence>
<dbReference type="GO" id="GO:0005634">
    <property type="term" value="C:nucleus"/>
    <property type="evidence" value="ECO:0007669"/>
    <property type="project" value="TreeGrafter"/>
</dbReference>
<evidence type="ECO:0000256" key="3">
    <source>
        <dbReference type="ARBA" id="ARBA00022553"/>
    </source>
</evidence>
<keyword evidence="5" id="KW-0968">Cytoplasmic vesicle</keyword>
<reference evidence="10" key="1">
    <citation type="submission" date="2025-08" db="UniProtKB">
        <authorList>
            <consortium name="Ensembl"/>
        </authorList>
    </citation>
    <scope>IDENTIFICATION</scope>
</reference>
<sequence>NRKPHWLFLPSKILSWGCTAGPRGVKAQQPGAPLSSHEYRQFFRSLRAAHRATTACHLRALYGCQNPLVRRLDEYENHGAIPKGKANCDSQGQADGWGSCRASAAPQHWEGMETREQVGERGWE</sequence>
<protein>
    <recommendedName>
        <fullName evidence="2">Acrosin-binding protein</fullName>
    </recommendedName>
    <alternativeName>
        <fullName evidence="6">Acrosin-binding protein, 60 kDa form</fullName>
    </alternativeName>
    <alternativeName>
        <fullName evidence="7">Proacrosin-binding protein sp32</fullName>
    </alternativeName>
</protein>
<dbReference type="PANTHER" id="PTHR21362:SF1">
    <property type="entry name" value="ACROSIN-BINDING PROTEIN"/>
    <property type="match status" value="1"/>
</dbReference>
<dbReference type="Proteomes" id="UP000694426">
    <property type="component" value="Unplaced"/>
</dbReference>
<evidence type="ECO:0000256" key="2">
    <source>
        <dbReference type="ARBA" id="ARBA00018940"/>
    </source>
</evidence>
<keyword evidence="11" id="KW-1185">Reference proteome</keyword>
<evidence type="ECO:0000313" key="11">
    <source>
        <dbReference type="Proteomes" id="UP000694426"/>
    </source>
</evidence>
<comment type="function">
    <text evidence="8">Acrosomal protein that maintains proacrosin (pro-ACR) as an enzymatically inactive zymogen in the acrosome. Involved also in the acrosome formation.</text>
</comment>
<dbReference type="InterPro" id="IPR009865">
    <property type="entry name" value="Proacrosin-bd"/>
</dbReference>
<accession>A0A8B9CHW1</accession>
<dbReference type="AlphaFoldDB" id="A0A8B9CHW1"/>
<feature type="region of interest" description="Disordered" evidence="9">
    <location>
        <begin position="84"/>
        <end position="124"/>
    </location>
</feature>
<evidence type="ECO:0000256" key="5">
    <source>
        <dbReference type="ARBA" id="ARBA00023329"/>
    </source>
</evidence>
<keyword evidence="4" id="KW-0732">Signal</keyword>
<evidence type="ECO:0000256" key="6">
    <source>
        <dbReference type="ARBA" id="ARBA00032734"/>
    </source>
</evidence>
<evidence type="ECO:0000256" key="1">
    <source>
        <dbReference type="ARBA" id="ARBA00004218"/>
    </source>
</evidence>
<reference evidence="10" key="2">
    <citation type="submission" date="2025-09" db="UniProtKB">
        <authorList>
            <consortium name="Ensembl"/>
        </authorList>
    </citation>
    <scope>IDENTIFICATION</scope>
</reference>
<feature type="compositionally biased region" description="Basic and acidic residues" evidence="9">
    <location>
        <begin position="110"/>
        <end position="124"/>
    </location>
</feature>
<evidence type="ECO:0000256" key="4">
    <source>
        <dbReference type="ARBA" id="ARBA00022729"/>
    </source>
</evidence>
<evidence type="ECO:0000256" key="8">
    <source>
        <dbReference type="ARBA" id="ARBA00045517"/>
    </source>
</evidence>
<evidence type="ECO:0000313" key="10">
    <source>
        <dbReference type="Ensembl" id="ENSABRP00000020008.1"/>
    </source>
</evidence>
<dbReference type="Pfam" id="PF07222">
    <property type="entry name" value="PBP_sp32"/>
    <property type="match status" value="1"/>
</dbReference>
<dbReference type="Ensembl" id="ENSABRT00000028233.1">
    <property type="protein sequence ID" value="ENSABRP00000020008.1"/>
    <property type="gene ID" value="ENSABRG00000017123.1"/>
</dbReference>
<dbReference type="GeneTree" id="ENSGT00960000189321"/>
<organism evidence="10 11">
    <name type="scientific">Anser brachyrhynchus</name>
    <name type="common">Pink-footed goose</name>
    <dbReference type="NCBI Taxonomy" id="132585"/>
    <lineage>
        <taxon>Eukaryota</taxon>
        <taxon>Metazoa</taxon>
        <taxon>Chordata</taxon>
        <taxon>Craniata</taxon>
        <taxon>Vertebrata</taxon>
        <taxon>Euteleostomi</taxon>
        <taxon>Archelosauria</taxon>
        <taxon>Archosauria</taxon>
        <taxon>Dinosauria</taxon>
        <taxon>Saurischia</taxon>
        <taxon>Theropoda</taxon>
        <taxon>Coelurosauria</taxon>
        <taxon>Aves</taxon>
        <taxon>Neognathae</taxon>
        <taxon>Galloanserae</taxon>
        <taxon>Anseriformes</taxon>
        <taxon>Anatidae</taxon>
        <taxon>Anserinae</taxon>
        <taxon>Anser</taxon>
    </lineage>
</organism>
<name>A0A8B9CHW1_9AVES</name>
<comment type="subcellular location">
    <subcellularLocation>
        <location evidence="1">Cytoplasmic vesicle</location>
        <location evidence="1">Secretory vesicle</location>
        <location evidence="1">Acrosome</location>
    </subcellularLocation>
</comment>
<evidence type="ECO:0000256" key="9">
    <source>
        <dbReference type="SAM" id="MobiDB-lite"/>
    </source>
</evidence>
<dbReference type="PANTHER" id="PTHR21362">
    <property type="entry name" value="ACROSIN-BINDING PROTEIN"/>
    <property type="match status" value="1"/>
</dbReference>